<feature type="signal peptide" evidence="9">
    <location>
        <begin position="1"/>
        <end position="25"/>
    </location>
</feature>
<dbReference type="GO" id="GO:0006508">
    <property type="term" value="P:proteolysis"/>
    <property type="evidence" value="ECO:0007669"/>
    <property type="project" value="UniProtKB-KW"/>
</dbReference>
<dbReference type="Gene3D" id="3.30.70.80">
    <property type="entry name" value="Peptidase S8 propeptide/proteinase inhibitor I9"/>
    <property type="match status" value="1"/>
</dbReference>
<dbReference type="InterPro" id="IPR050131">
    <property type="entry name" value="Peptidase_S8_subtilisin-like"/>
</dbReference>
<dbReference type="Gene3D" id="3.40.50.200">
    <property type="entry name" value="Peptidase S8/S53 domain"/>
    <property type="match status" value="1"/>
</dbReference>
<evidence type="ECO:0000256" key="1">
    <source>
        <dbReference type="ARBA" id="ARBA00001913"/>
    </source>
</evidence>
<dbReference type="SUPFAM" id="SSF52743">
    <property type="entry name" value="Subtilisin-like"/>
    <property type="match status" value="1"/>
</dbReference>
<evidence type="ECO:0000256" key="9">
    <source>
        <dbReference type="SAM" id="SignalP"/>
    </source>
</evidence>
<dbReference type="Pfam" id="PF18911">
    <property type="entry name" value="PKD_4"/>
    <property type="match status" value="1"/>
</dbReference>
<dbReference type="PROSITE" id="PS00138">
    <property type="entry name" value="SUBTILASE_SER"/>
    <property type="match status" value="1"/>
</dbReference>
<dbReference type="PROSITE" id="PS51892">
    <property type="entry name" value="SUBTILASE"/>
    <property type="match status" value="1"/>
</dbReference>
<organism evidence="11 12">
    <name type="scientific">Pleionea litopenaei</name>
    <dbReference type="NCBI Taxonomy" id="3070815"/>
    <lineage>
        <taxon>Bacteria</taxon>
        <taxon>Pseudomonadati</taxon>
        <taxon>Pseudomonadota</taxon>
        <taxon>Gammaproteobacteria</taxon>
        <taxon>Oceanospirillales</taxon>
        <taxon>Pleioneaceae</taxon>
        <taxon>Pleionea</taxon>
    </lineage>
</organism>
<dbReference type="InterPro" id="IPR037045">
    <property type="entry name" value="S8pro/Inhibitor_I9_sf"/>
</dbReference>
<dbReference type="SUPFAM" id="SSF49299">
    <property type="entry name" value="PKD domain"/>
    <property type="match status" value="1"/>
</dbReference>
<dbReference type="FunFam" id="2.60.120.380:FF:000013">
    <property type="entry name" value="Alkaline serine protease"/>
    <property type="match status" value="1"/>
</dbReference>
<keyword evidence="6 8" id="KW-0720">Serine protease</keyword>
<evidence type="ECO:0000256" key="5">
    <source>
        <dbReference type="ARBA" id="ARBA00022801"/>
    </source>
</evidence>
<feature type="chain" id="PRO_5041382424" evidence="9">
    <location>
        <begin position="26"/>
        <end position="665"/>
    </location>
</feature>
<evidence type="ECO:0000256" key="8">
    <source>
        <dbReference type="PROSITE-ProRule" id="PRU01240"/>
    </source>
</evidence>
<feature type="active site" description="Charge relay system" evidence="8">
    <location>
        <position position="161"/>
    </location>
</feature>
<dbReference type="KEGG" id="plei:Q9312_16310"/>
<evidence type="ECO:0000256" key="6">
    <source>
        <dbReference type="ARBA" id="ARBA00022825"/>
    </source>
</evidence>
<dbReference type="GO" id="GO:0046872">
    <property type="term" value="F:metal ion binding"/>
    <property type="evidence" value="ECO:0007669"/>
    <property type="project" value="UniProtKB-KW"/>
</dbReference>
<dbReference type="PANTHER" id="PTHR43806:SF11">
    <property type="entry name" value="CEREVISIN-RELATED"/>
    <property type="match status" value="1"/>
</dbReference>
<dbReference type="InterPro" id="IPR007280">
    <property type="entry name" value="Peptidase_C_arc/bac"/>
</dbReference>
<keyword evidence="4" id="KW-0479">Metal-binding</keyword>
<dbReference type="GO" id="GO:0004252">
    <property type="term" value="F:serine-type endopeptidase activity"/>
    <property type="evidence" value="ECO:0007669"/>
    <property type="project" value="UniProtKB-UniRule"/>
</dbReference>
<dbReference type="InterPro" id="IPR022398">
    <property type="entry name" value="Peptidase_S8_His-AS"/>
</dbReference>
<dbReference type="InterPro" id="IPR013783">
    <property type="entry name" value="Ig-like_fold"/>
</dbReference>
<dbReference type="EMBL" id="CP133548">
    <property type="protein sequence ID" value="WMS86785.1"/>
    <property type="molecule type" value="Genomic_DNA"/>
</dbReference>
<dbReference type="InterPro" id="IPR036852">
    <property type="entry name" value="Peptidase_S8/S53_dom_sf"/>
</dbReference>
<evidence type="ECO:0000256" key="4">
    <source>
        <dbReference type="ARBA" id="ARBA00022723"/>
    </source>
</evidence>
<dbReference type="InterPro" id="IPR022409">
    <property type="entry name" value="PKD/Chitinase_dom"/>
</dbReference>
<dbReference type="InterPro" id="IPR034202">
    <property type="entry name" value="Subtilisin_Carlsberg-like"/>
</dbReference>
<dbReference type="CDD" id="cd07477">
    <property type="entry name" value="Peptidases_S8_Subtilisin_subset"/>
    <property type="match status" value="1"/>
</dbReference>
<dbReference type="Gene3D" id="2.60.40.10">
    <property type="entry name" value="Immunoglobulins"/>
    <property type="match status" value="1"/>
</dbReference>
<dbReference type="RefSeq" id="WP_309201930.1">
    <property type="nucleotide sequence ID" value="NZ_CP133548.1"/>
</dbReference>
<evidence type="ECO:0000313" key="11">
    <source>
        <dbReference type="EMBL" id="WMS86785.1"/>
    </source>
</evidence>
<keyword evidence="12" id="KW-1185">Reference proteome</keyword>
<reference evidence="11 12" key="1">
    <citation type="submission" date="2023-08" db="EMBL/GenBank/DDBJ databases">
        <title>Pleionea litopenaei sp. nov., isolated from stomach of juvenile Litopenaeus vannamei.</title>
        <authorList>
            <person name="Rho A.M."/>
            <person name="Hwang C.Y."/>
        </authorList>
    </citation>
    <scope>NUCLEOTIDE SEQUENCE [LARGE SCALE GENOMIC DNA]</scope>
    <source>
        <strain evidence="11 12">HL-JVS1</strain>
    </source>
</reference>
<dbReference type="SMART" id="SM00089">
    <property type="entry name" value="PKD"/>
    <property type="match status" value="1"/>
</dbReference>
<dbReference type="GO" id="GO:0005615">
    <property type="term" value="C:extracellular space"/>
    <property type="evidence" value="ECO:0007669"/>
    <property type="project" value="TreeGrafter"/>
</dbReference>
<dbReference type="Pfam" id="PF00082">
    <property type="entry name" value="Peptidase_S8"/>
    <property type="match status" value="1"/>
</dbReference>
<dbReference type="PROSITE" id="PS00137">
    <property type="entry name" value="SUBTILASE_HIS"/>
    <property type="match status" value="1"/>
</dbReference>
<protein>
    <submittedName>
        <fullName evidence="11">S8 family serine peptidase</fullName>
    </submittedName>
</protein>
<evidence type="ECO:0000256" key="2">
    <source>
        <dbReference type="ARBA" id="ARBA00011073"/>
    </source>
</evidence>
<dbReference type="PRINTS" id="PR00723">
    <property type="entry name" value="SUBTILISIN"/>
</dbReference>
<proteinExistence type="inferred from homology"/>
<gene>
    <name evidence="11" type="ORF">Q9312_16310</name>
</gene>
<keyword evidence="5 8" id="KW-0378">Hydrolase</keyword>
<keyword evidence="7" id="KW-0865">Zymogen</keyword>
<dbReference type="CDD" id="cd00146">
    <property type="entry name" value="PKD"/>
    <property type="match status" value="1"/>
</dbReference>
<dbReference type="Gene3D" id="2.60.120.380">
    <property type="match status" value="1"/>
</dbReference>
<dbReference type="Proteomes" id="UP001239782">
    <property type="component" value="Chromosome"/>
</dbReference>
<dbReference type="InterPro" id="IPR035986">
    <property type="entry name" value="PKD_dom_sf"/>
</dbReference>
<dbReference type="AlphaFoldDB" id="A0AA51X767"/>
<evidence type="ECO:0000313" key="12">
    <source>
        <dbReference type="Proteomes" id="UP001239782"/>
    </source>
</evidence>
<accession>A0AA51X767</accession>
<comment type="similarity">
    <text evidence="2 8">Belongs to the peptidase S8 family.</text>
</comment>
<evidence type="ECO:0000256" key="3">
    <source>
        <dbReference type="ARBA" id="ARBA00022670"/>
    </source>
</evidence>
<sequence length="665" mass="68975">MRRKNPAWVLSTIVAAMTVTGGVGASEQEQRYIIKFKQGQKAAITSAVRLNQGQIKRELSKRQMLSVSLPESAAKRIKLRADVELFEPDPKRYLLVEDMPYGIPMVEAPQVSDALTGNMTVCIMDTGYSLGHEDLPTTGVTGDDGYGSYDTGNWYEDGHGHGTHVSGTIAAIGGNDTGVVGVNPSGNLKLHMVKVFNNSGSWAYGSDLVAAVDQCSAAGAKVISMSLGGGAPSTAEQAAFDDAYANGVLSIAAAGNDGNSSLSYPASYDSVVSVAAVDSSGAKASFSQFNSQVEIAAPGVGVLSTLPGNTYAAWSGTSMATPHVAGVAALVWSHYSSCSNQQVRVAMAKSAEDRGGPGRDNSYGYGIVKAKAMYDLFAVNGCDVGELPPPPEPTSLSNGVPVDNLSGAAGDELEYKLDVSSGASNLVFTMSGGSGDADLYVKFGAKPTGSDYDCRPYSSGNNEDCSFPTPQTGTYYVMVRGYSSFSGVSLVGSFDGGSSNSPPQSAFTASCNLLTCDFDGATSNDTDGTIVSYQWNFGDGNSANGDNVSHTFAAAGDYTVTLTVTDNDGASDSSSQTLTVDDGVGASIEVSANGYKVRGRHHIDLLWSGASSNSVDVYRDGNLLTTTANDGAYTDATNNRGGASYQYQICEVGTTTCSDTVTVNF</sequence>
<dbReference type="PANTHER" id="PTHR43806">
    <property type="entry name" value="PEPTIDASE S8"/>
    <property type="match status" value="1"/>
</dbReference>
<feature type="active site" description="Charge relay system" evidence="8">
    <location>
        <position position="125"/>
    </location>
</feature>
<name>A0AA51X767_9GAMM</name>
<dbReference type="InterPro" id="IPR000601">
    <property type="entry name" value="PKD_dom"/>
</dbReference>
<evidence type="ECO:0000256" key="7">
    <source>
        <dbReference type="ARBA" id="ARBA00023145"/>
    </source>
</evidence>
<feature type="domain" description="PKD" evidence="10">
    <location>
        <begin position="503"/>
        <end position="580"/>
    </location>
</feature>
<comment type="cofactor">
    <cofactor evidence="1">
        <name>Ca(2+)</name>
        <dbReference type="ChEBI" id="CHEBI:29108"/>
    </cofactor>
</comment>
<dbReference type="PROSITE" id="PS50093">
    <property type="entry name" value="PKD"/>
    <property type="match status" value="1"/>
</dbReference>
<keyword evidence="3 8" id="KW-0645">Protease</keyword>
<dbReference type="InterPro" id="IPR023828">
    <property type="entry name" value="Peptidase_S8_Ser-AS"/>
</dbReference>
<keyword evidence="9" id="KW-0732">Signal</keyword>
<dbReference type="Pfam" id="PF04151">
    <property type="entry name" value="PPC"/>
    <property type="match status" value="1"/>
</dbReference>
<dbReference type="InterPro" id="IPR015500">
    <property type="entry name" value="Peptidase_S8_subtilisin-rel"/>
</dbReference>
<dbReference type="InterPro" id="IPR000209">
    <property type="entry name" value="Peptidase_S8/S53_dom"/>
</dbReference>
<feature type="active site" description="Charge relay system" evidence="8">
    <location>
        <position position="318"/>
    </location>
</feature>
<evidence type="ECO:0000259" key="10">
    <source>
        <dbReference type="PROSITE" id="PS50093"/>
    </source>
</evidence>